<dbReference type="Gene3D" id="1.25.40.10">
    <property type="entry name" value="Tetratricopeptide repeat domain"/>
    <property type="match status" value="2"/>
</dbReference>
<evidence type="ECO:0000313" key="2">
    <source>
        <dbReference type="EMBL" id="PTU74248.1"/>
    </source>
</evidence>
<dbReference type="Pfam" id="PF13432">
    <property type="entry name" value="TPR_16"/>
    <property type="match status" value="2"/>
</dbReference>
<sequence>MSLVNDMLRDLEERRAGPEERLRLSGMHAVDEVAASRRERYERIRRGSIWFAAVVLIAVLVGLMLGRLVRGPVQPLPLPVSEPAVVAAPVPAPAQVLDVLPQHDGRRFVLQLLLDRSVSYRRVEESGAVSLLLTDVELAGETQSGRVQRDGRSLSWRVENRNGAVQVLLVGLSGEIEASDRLERAGDRWQLWVEVPLAEAHGQESAEPLSLPIAEPVQEQEAQVPEWMSRPVPAREPAVAVEPVVAPVTPAPAPAAPRNPDLRISSHVPDALSLARQALQDGDHSRAIREFQALQRARPADPEITRWLARAYLAAGELQQLQDWVTPRLAANPHDSELRMLLARGQLQRGEKAAAVATLEQHAPPLARDSAYHALLAALYQQDSDWQRSANLYQQLVALRPSQATWQLGLGVALEQLGRDADAARHYRMALQGIGLDEASRRFASERAMALGGRR</sequence>
<name>A0A2T5P932_9PSED</name>
<gene>
    <name evidence="2" type="ORF">DBO85_09075</name>
</gene>
<feature type="transmembrane region" description="Helical" evidence="1">
    <location>
        <begin position="47"/>
        <end position="69"/>
    </location>
</feature>
<dbReference type="EMBL" id="QASN01000017">
    <property type="protein sequence ID" value="PTU74248.1"/>
    <property type="molecule type" value="Genomic_DNA"/>
</dbReference>
<keyword evidence="1" id="KW-1133">Transmembrane helix</keyword>
<reference evidence="2 3" key="1">
    <citation type="submission" date="2018-04" db="EMBL/GenBank/DDBJ databases">
        <title>Pseudomonas sp. nov., isolated from mangrove soil.</title>
        <authorList>
            <person name="Chen C."/>
        </authorList>
    </citation>
    <scope>NUCLEOTIDE SEQUENCE [LARGE SCALE GENOMIC DNA]</scope>
    <source>
        <strain evidence="2 3">TC-11</strain>
    </source>
</reference>
<dbReference type="OrthoDB" id="5406098at2"/>
<evidence type="ECO:0000313" key="3">
    <source>
        <dbReference type="Proteomes" id="UP000244064"/>
    </source>
</evidence>
<keyword evidence="1" id="KW-0812">Transmembrane</keyword>
<proteinExistence type="predicted"/>
<comment type="caution">
    <text evidence="2">The sequence shown here is derived from an EMBL/GenBank/DDBJ whole genome shotgun (WGS) entry which is preliminary data.</text>
</comment>
<dbReference type="Proteomes" id="UP000244064">
    <property type="component" value="Unassembled WGS sequence"/>
</dbReference>
<keyword evidence="3" id="KW-1185">Reference proteome</keyword>
<accession>A0A2T5P932</accession>
<dbReference type="InterPro" id="IPR011990">
    <property type="entry name" value="TPR-like_helical_dom_sf"/>
</dbReference>
<evidence type="ECO:0000256" key="1">
    <source>
        <dbReference type="SAM" id="Phobius"/>
    </source>
</evidence>
<keyword evidence="1" id="KW-0472">Membrane</keyword>
<protein>
    <submittedName>
        <fullName evidence="2">Uncharacterized protein</fullName>
    </submittedName>
</protein>
<dbReference type="RefSeq" id="WP_108106947.1">
    <property type="nucleotide sequence ID" value="NZ_QASN01000017.1"/>
</dbReference>
<dbReference type="SUPFAM" id="SSF48452">
    <property type="entry name" value="TPR-like"/>
    <property type="match status" value="1"/>
</dbReference>
<organism evidence="2 3">
    <name type="scientific">Pseudomonas mangrovi</name>
    <dbReference type="NCBI Taxonomy" id="2161748"/>
    <lineage>
        <taxon>Bacteria</taxon>
        <taxon>Pseudomonadati</taxon>
        <taxon>Pseudomonadota</taxon>
        <taxon>Gammaproteobacteria</taxon>
        <taxon>Pseudomonadales</taxon>
        <taxon>Pseudomonadaceae</taxon>
        <taxon>Pseudomonas</taxon>
    </lineage>
</organism>
<dbReference type="AlphaFoldDB" id="A0A2T5P932"/>